<dbReference type="PANTHER" id="PTHR12537:SF112">
    <property type="entry name" value="FEM-3 MRNA-BINDING FACTOR 1-RELATED"/>
    <property type="match status" value="1"/>
</dbReference>
<dbReference type="GO" id="GO:0030154">
    <property type="term" value="P:cell differentiation"/>
    <property type="evidence" value="ECO:0007669"/>
    <property type="project" value="UniProtKB-KW"/>
</dbReference>
<evidence type="ECO:0000313" key="6">
    <source>
        <dbReference type="Proteomes" id="UP000887575"/>
    </source>
</evidence>
<feature type="repeat" description="Pumilio" evidence="4">
    <location>
        <begin position="208"/>
        <end position="244"/>
    </location>
</feature>
<proteinExistence type="predicted"/>
<evidence type="ECO:0000256" key="2">
    <source>
        <dbReference type="ARBA" id="ARBA00022737"/>
    </source>
</evidence>
<dbReference type="InterPro" id="IPR011989">
    <property type="entry name" value="ARM-like"/>
</dbReference>
<feature type="repeat" description="Pumilio" evidence="4">
    <location>
        <begin position="335"/>
        <end position="370"/>
    </location>
</feature>
<sequence>MPTREEYISAWSPFSSGVFPTSLSSQNQFQRGVQMVQSNNNNNNNSLSRPRQNASFESIRTGASKSESDNVILHSTLPPHAYDKERREVAVTLEQVVRDGLLAEFAQDKVGCKFLQENFPEAGRLKDEIYHFAMANPGYFQTLSKDVFGNFFAQALVHHADTPDRVNWILRTIVHNMSDMCFNRYSCRVVQKTFERFPVEEKRLLLGEFGRLDMVELSIDQNANHVVQKIIEFFDVPTWKFIIDSFVQSVDSFFRVIESKYGCRVLQLIVEMVAKAMPQLSLASAPAVERINELMDIIALNCERLASNEYANYVVQHIISTPKLEAYRDGIIKNCLLRNLLSFSQEKFASHVVEKALIFASPSLLYAMLEELFDGYLPDPTTKKDCLDILLFHQYGNYVVQRMLLICIGLLQQAERGHNIGHLNQIFKWTHRLENLIDTNAQRLARYSSGKKLLEVLEQERRRKK</sequence>
<accession>A0AAF3FF31</accession>
<feature type="domain" description="PUM-HD" evidence="5">
    <location>
        <begin position="73"/>
        <end position="461"/>
    </location>
</feature>
<dbReference type="SMART" id="SM00025">
    <property type="entry name" value="Pumilio"/>
    <property type="match status" value="8"/>
</dbReference>
<evidence type="ECO:0000256" key="4">
    <source>
        <dbReference type="PROSITE-ProRule" id="PRU00317"/>
    </source>
</evidence>
<dbReference type="GO" id="GO:0003730">
    <property type="term" value="F:mRNA 3'-UTR binding"/>
    <property type="evidence" value="ECO:0007669"/>
    <property type="project" value="TreeGrafter"/>
</dbReference>
<dbReference type="GO" id="GO:0005737">
    <property type="term" value="C:cytoplasm"/>
    <property type="evidence" value="ECO:0007669"/>
    <property type="project" value="TreeGrafter"/>
</dbReference>
<evidence type="ECO:0000256" key="3">
    <source>
        <dbReference type="ARBA" id="ARBA00022782"/>
    </source>
</evidence>
<protein>
    <recommendedName>
        <fullName evidence="5">PUM-HD domain-containing protein</fullName>
    </recommendedName>
</protein>
<feature type="repeat" description="Pumilio" evidence="4">
    <location>
        <begin position="296"/>
        <end position="333"/>
    </location>
</feature>
<dbReference type="PROSITE" id="PS50302">
    <property type="entry name" value="PUM"/>
    <property type="match status" value="4"/>
</dbReference>
<keyword evidence="1" id="KW-0217">Developmental protein</keyword>
<evidence type="ECO:0000259" key="5">
    <source>
        <dbReference type="PROSITE" id="PS50303"/>
    </source>
</evidence>
<evidence type="ECO:0000256" key="1">
    <source>
        <dbReference type="ARBA" id="ARBA00022473"/>
    </source>
</evidence>
<dbReference type="Pfam" id="PF00806">
    <property type="entry name" value="PUF"/>
    <property type="match status" value="8"/>
</dbReference>
<organism evidence="6 7">
    <name type="scientific">Mesorhabditis belari</name>
    <dbReference type="NCBI Taxonomy" id="2138241"/>
    <lineage>
        <taxon>Eukaryota</taxon>
        <taxon>Metazoa</taxon>
        <taxon>Ecdysozoa</taxon>
        <taxon>Nematoda</taxon>
        <taxon>Chromadorea</taxon>
        <taxon>Rhabditida</taxon>
        <taxon>Rhabditina</taxon>
        <taxon>Rhabditomorpha</taxon>
        <taxon>Rhabditoidea</taxon>
        <taxon>Rhabditidae</taxon>
        <taxon>Mesorhabditinae</taxon>
        <taxon>Mesorhabditis</taxon>
    </lineage>
</organism>
<dbReference type="InterPro" id="IPR001313">
    <property type="entry name" value="Pumilio_RNA-bd_rpt"/>
</dbReference>
<keyword evidence="6" id="KW-1185">Reference proteome</keyword>
<dbReference type="GO" id="GO:0005634">
    <property type="term" value="C:nucleus"/>
    <property type="evidence" value="ECO:0007669"/>
    <property type="project" value="TreeGrafter"/>
</dbReference>
<dbReference type="AlphaFoldDB" id="A0AAF3FF31"/>
<reference evidence="7" key="1">
    <citation type="submission" date="2024-02" db="UniProtKB">
        <authorList>
            <consortium name="WormBaseParasite"/>
        </authorList>
    </citation>
    <scope>IDENTIFICATION</scope>
</reference>
<evidence type="ECO:0000313" key="7">
    <source>
        <dbReference type="WBParaSite" id="MBELARI_LOCUS4509"/>
    </source>
</evidence>
<dbReference type="WBParaSite" id="MBELARI_LOCUS4509">
    <property type="protein sequence ID" value="MBELARI_LOCUS4509"/>
    <property type="gene ID" value="MBELARI_LOCUS4509"/>
</dbReference>
<keyword evidence="3" id="KW-0221">Differentiation</keyword>
<dbReference type="GO" id="GO:0010608">
    <property type="term" value="P:post-transcriptional regulation of gene expression"/>
    <property type="evidence" value="ECO:0007669"/>
    <property type="project" value="TreeGrafter"/>
</dbReference>
<dbReference type="Proteomes" id="UP000887575">
    <property type="component" value="Unassembled WGS sequence"/>
</dbReference>
<dbReference type="InterPro" id="IPR033133">
    <property type="entry name" value="PUM-HD"/>
</dbReference>
<dbReference type="Gene3D" id="1.25.10.10">
    <property type="entry name" value="Leucine-rich Repeat Variant"/>
    <property type="match status" value="1"/>
</dbReference>
<name>A0AAF3FF31_9BILA</name>
<feature type="repeat" description="Pumilio" evidence="4">
    <location>
        <begin position="172"/>
        <end position="207"/>
    </location>
</feature>
<dbReference type="PANTHER" id="PTHR12537">
    <property type="entry name" value="RNA BINDING PROTEIN PUMILIO-RELATED"/>
    <property type="match status" value="1"/>
</dbReference>
<keyword evidence="2" id="KW-0677">Repeat</keyword>
<dbReference type="PROSITE" id="PS50303">
    <property type="entry name" value="PUM_HD"/>
    <property type="match status" value="1"/>
</dbReference>
<dbReference type="InterPro" id="IPR016024">
    <property type="entry name" value="ARM-type_fold"/>
</dbReference>
<dbReference type="SUPFAM" id="SSF48371">
    <property type="entry name" value="ARM repeat"/>
    <property type="match status" value="1"/>
</dbReference>